<evidence type="ECO:0000259" key="1">
    <source>
        <dbReference type="Pfam" id="PF01882"/>
    </source>
</evidence>
<sequence>MVQVRTLDPTETGIGPRHRGGALELAAAMPRLVVAARRTSATVIHGLHGRRRSGTGENFWQFRRFASGESASRVDWRRSARGDHLYVREQEWEAAHTVWIWIDRSRSMNFKSNLAQDSKVERAVILALALADILVRGGERVGLLGLGAPTSSRRAVDILAETLIHAGADEGLPRPAALSPLSEAVLIGDFLEPVDEIVQAVNGIAGRGARGHLMAISDPVEETFPFSGRTEFIEPEGAGKFTFGRAQDLRADYTRRLALHRDSLRDLATPIGWSIALHRTDRGASEALLALHARLAERPEGLTG</sequence>
<feature type="domain" description="DUF58" evidence="1">
    <location>
        <begin position="62"/>
        <end position="261"/>
    </location>
</feature>
<dbReference type="Proteomes" id="UP001595796">
    <property type="component" value="Unassembled WGS sequence"/>
</dbReference>
<reference evidence="3" key="1">
    <citation type="journal article" date="2019" name="Int. J. Syst. Evol. Microbiol.">
        <title>The Global Catalogue of Microorganisms (GCM) 10K type strain sequencing project: providing services to taxonomists for standard genome sequencing and annotation.</title>
        <authorList>
            <consortium name="The Broad Institute Genomics Platform"/>
            <consortium name="The Broad Institute Genome Sequencing Center for Infectious Disease"/>
            <person name="Wu L."/>
            <person name="Ma J."/>
        </authorList>
    </citation>
    <scope>NUCLEOTIDE SEQUENCE [LARGE SCALE GENOMIC DNA]</scope>
    <source>
        <strain evidence="3">CGMCC 1.16444</strain>
    </source>
</reference>
<dbReference type="PANTHER" id="PTHR33608">
    <property type="entry name" value="BLL2464 PROTEIN"/>
    <property type="match status" value="1"/>
</dbReference>
<dbReference type="PANTHER" id="PTHR33608:SF6">
    <property type="entry name" value="BLL2464 PROTEIN"/>
    <property type="match status" value="1"/>
</dbReference>
<dbReference type="Pfam" id="PF01882">
    <property type="entry name" value="DUF58"/>
    <property type="match status" value="1"/>
</dbReference>
<evidence type="ECO:0000313" key="2">
    <source>
        <dbReference type="EMBL" id="MFC5066741.1"/>
    </source>
</evidence>
<gene>
    <name evidence="2" type="ORF">ACFPFW_01765</name>
</gene>
<keyword evidence="3" id="KW-1185">Reference proteome</keyword>
<dbReference type="RefSeq" id="WP_114955503.1">
    <property type="nucleotide sequence ID" value="NZ_JBHSJF010000001.1"/>
</dbReference>
<dbReference type="EMBL" id="JBHSJF010000001">
    <property type="protein sequence ID" value="MFC5066741.1"/>
    <property type="molecule type" value="Genomic_DNA"/>
</dbReference>
<organism evidence="2 3">
    <name type="scientific">Flaviflagellibacter deserti</name>
    <dbReference type="NCBI Taxonomy" id="2267266"/>
    <lineage>
        <taxon>Bacteria</taxon>
        <taxon>Pseudomonadati</taxon>
        <taxon>Pseudomonadota</taxon>
        <taxon>Alphaproteobacteria</taxon>
        <taxon>Hyphomicrobiales</taxon>
        <taxon>Flaviflagellibacter</taxon>
    </lineage>
</organism>
<accession>A0ABV9YY16</accession>
<comment type="caution">
    <text evidence="2">The sequence shown here is derived from an EMBL/GenBank/DDBJ whole genome shotgun (WGS) entry which is preliminary data.</text>
</comment>
<protein>
    <submittedName>
        <fullName evidence="2">DUF58 domain-containing protein</fullName>
    </submittedName>
</protein>
<dbReference type="InterPro" id="IPR002881">
    <property type="entry name" value="DUF58"/>
</dbReference>
<evidence type="ECO:0000313" key="3">
    <source>
        <dbReference type="Proteomes" id="UP001595796"/>
    </source>
</evidence>
<name>A0ABV9YY16_9HYPH</name>
<proteinExistence type="predicted"/>